<evidence type="ECO:0000259" key="1">
    <source>
        <dbReference type="PROSITE" id="PS51886"/>
    </source>
</evidence>
<organism evidence="2 3">
    <name type="scientific">Brachionus calyciflorus</name>
    <dbReference type="NCBI Taxonomy" id="104777"/>
    <lineage>
        <taxon>Eukaryota</taxon>
        <taxon>Metazoa</taxon>
        <taxon>Spiralia</taxon>
        <taxon>Gnathifera</taxon>
        <taxon>Rotifera</taxon>
        <taxon>Eurotatoria</taxon>
        <taxon>Monogononta</taxon>
        <taxon>Pseudotrocha</taxon>
        <taxon>Ploima</taxon>
        <taxon>Brachionidae</taxon>
        <taxon>Brachionus</taxon>
    </lineage>
</organism>
<dbReference type="InterPro" id="IPR045068">
    <property type="entry name" value="BACURD1-3"/>
</dbReference>
<dbReference type="Gene3D" id="3.30.710.10">
    <property type="entry name" value="Potassium Channel Kv1.1, Chain A"/>
    <property type="match status" value="1"/>
</dbReference>
<dbReference type="Pfam" id="PF02214">
    <property type="entry name" value="BTB_2"/>
    <property type="match status" value="1"/>
</dbReference>
<dbReference type="InterPro" id="IPR006571">
    <property type="entry name" value="TLDc_dom"/>
</dbReference>
<dbReference type="OrthoDB" id="2414723at2759"/>
<feature type="domain" description="TLDc" evidence="1">
    <location>
        <begin position="181"/>
        <end position="341"/>
    </location>
</feature>
<reference evidence="2" key="1">
    <citation type="submission" date="2021-02" db="EMBL/GenBank/DDBJ databases">
        <authorList>
            <person name="Nowell W R."/>
        </authorList>
    </citation>
    <scope>NUCLEOTIDE SEQUENCE</scope>
    <source>
        <strain evidence="2">Ploen Becks lab</strain>
    </source>
</reference>
<evidence type="ECO:0000313" key="2">
    <source>
        <dbReference type="EMBL" id="CAF0815814.1"/>
    </source>
</evidence>
<dbReference type="PROSITE" id="PS51886">
    <property type="entry name" value="TLDC"/>
    <property type="match status" value="1"/>
</dbReference>
<gene>
    <name evidence="2" type="ORF">OXX778_LOCUS7206</name>
</gene>
<dbReference type="InterPro" id="IPR011333">
    <property type="entry name" value="SKP1/BTB/POZ_sf"/>
</dbReference>
<dbReference type="InterPro" id="IPR003131">
    <property type="entry name" value="T1-type_BTB"/>
</dbReference>
<dbReference type="EMBL" id="CAJNOC010000906">
    <property type="protein sequence ID" value="CAF0815814.1"/>
    <property type="molecule type" value="Genomic_DNA"/>
</dbReference>
<dbReference type="InterPro" id="IPR000210">
    <property type="entry name" value="BTB/POZ_dom"/>
</dbReference>
<dbReference type="SMART" id="SM00225">
    <property type="entry name" value="BTB"/>
    <property type="match status" value="1"/>
</dbReference>
<protein>
    <recommendedName>
        <fullName evidence="1">TLDc domain-containing protein</fullName>
    </recommendedName>
</protein>
<comment type="caution">
    <text evidence="2">The sequence shown here is derived from an EMBL/GenBank/DDBJ whole genome shotgun (WGS) entry which is preliminary data.</text>
</comment>
<dbReference type="GO" id="GO:0051260">
    <property type="term" value="P:protein homooligomerization"/>
    <property type="evidence" value="ECO:0007669"/>
    <property type="project" value="InterPro"/>
</dbReference>
<evidence type="ECO:0000313" key="3">
    <source>
        <dbReference type="Proteomes" id="UP000663879"/>
    </source>
</evidence>
<dbReference type="SUPFAM" id="SSF54695">
    <property type="entry name" value="POZ domain"/>
    <property type="match status" value="1"/>
</dbReference>
<accession>A0A813TYH3</accession>
<dbReference type="PANTHER" id="PTHR11145:SF8">
    <property type="entry name" value="RE57120P"/>
    <property type="match status" value="1"/>
</dbReference>
<dbReference type="Proteomes" id="UP000663879">
    <property type="component" value="Unassembled WGS sequence"/>
</dbReference>
<sequence length="342" mass="39343">MSDKFKELLGSFEQKLNILNDDCSIVQKAAQELIVNIMDEKQTNENMIKTFKKFETIDSDIVKLNVGGTLFSTLRSTLTKQIKDTNGKMYSPNMFESILNGFVKPKYDENKAIFIDRDPKYFSHVLNYLRNVDIESNGFDLPDGIDLREFSKEAKFYNIIGLEELTKKEAKIIETKIMDTKILGENQILDLLDLCQFDRNSKFKLVYRATHDGFSAANFHQKCDNISSTLTIIQTTTGEVLGGFTEQTWAPSASYKNDPNAFVYNLKNNNRYKLKIKNIKQAIYCHTNYGPTFGSRHDLFVCDNSNISNSSYCYMGKAYDCYDATEKLMFTTREIEVFQKIV</sequence>
<dbReference type="Pfam" id="PF07534">
    <property type="entry name" value="TLD"/>
    <property type="match status" value="1"/>
</dbReference>
<dbReference type="AlphaFoldDB" id="A0A813TYH3"/>
<dbReference type="PANTHER" id="PTHR11145">
    <property type="entry name" value="BTB/POZ DOMAIN-CONTAINING ADAPTER FOR CUL3-MEDIATED RHOA DEGRADATION PROTEIN FAMILY MEMBER"/>
    <property type="match status" value="1"/>
</dbReference>
<dbReference type="SMART" id="SM00584">
    <property type="entry name" value="TLDc"/>
    <property type="match status" value="1"/>
</dbReference>
<dbReference type="CDD" id="cd18316">
    <property type="entry name" value="BTB_POZ_KCTD-like"/>
    <property type="match status" value="1"/>
</dbReference>
<name>A0A813TYH3_9BILA</name>
<proteinExistence type="predicted"/>
<keyword evidence="3" id="KW-1185">Reference proteome</keyword>